<organism evidence="1 2">
    <name type="scientific">Candidatus Nitronauta litoralis</name>
    <dbReference type="NCBI Taxonomy" id="2705533"/>
    <lineage>
        <taxon>Bacteria</taxon>
        <taxon>Pseudomonadati</taxon>
        <taxon>Nitrospinota/Tectimicrobiota group</taxon>
        <taxon>Nitrospinota</taxon>
        <taxon>Nitrospinia</taxon>
        <taxon>Nitrospinales</taxon>
        <taxon>Nitrospinaceae</taxon>
        <taxon>Candidatus Nitronauta</taxon>
    </lineage>
</organism>
<gene>
    <name evidence="1" type="ORF">G3M70_16105</name>
</gene>
<dbReference type="EMBL" id="CP048685">
    <property type="protein sequence ID" value="QPJ63316.1"/>
    <property type="molecule type" value="Genomic_DNA"/>
</dbReference>
<dbReference type="Proteomes" id="UP000594688">
    <property type="component" value="Chromosome"/>
</dbReference>
<name>A0A7T0G1V8_9BACT</name>
<dbReference type="InterPro" id="IPR029058">
    <property type="entry name" value="AB_hydrolase_fold"/>
</dbReference>
<reference evidence="1 2" key="1">
    <citation type="submission" date="2020-02" db="EMBL/GenBank/DDBJ databases">
        <title>Genomic and physiological characterization of two novel Nitrospinaceae genera.</title>
        <authorList>
            <person name="Mueller A.J."/>
            <person name="Jung M.-Y."/>
            <person name="Strachan C.R."/>
            <person name="Herbold C.W."/>
            <person name="Kirkegaard R.H."/>
            <person name="Daims H."/>
        </authorList>
    </citation>
    <scope>NUCLEOTIDE SEQUENCE [LARGE SCALE GENOMIC DNA]</scope>
    <source>
        <strain evidence="1">EB</strain>
    </source>
</reference>
<proteinExistence type="predicted"/>
<protein>
    <recommendedName>
        <fullName evidence="3">Alpha/beta hydrolase</fullName>
    </recommendedName>
</protein>
<evidence type="ECO:0008006" key="3">
    <source>
        <dbReference type="Google" id="ProtNLM"/>
    </source>
</evidence>
<accession>A0A7T0G1V8</accession>
<evidence type="ECO:0000313" key="1">
    <source>
        <dbReference type="EMBL" id="QPJ63316.1"/>
    </source>
</evidence>
<dbReference type="KEGG" id="nli:G3M70_16105"/>
<dbReference type="SUPFAM" id="SSF53474">
    <property type="entry name" value="alpha/beta-Hydrolases"/>
    <property type="match status" value="1"/>
</dbReference>
<sequence>MRSPLTIIGICGWAIPSLWFQSQIKLAFPDSHVEAFYPQNPADENEAHSFINQNSAELWIGYSLGSLWLLKYAHLLKASKKTALLCPVLGFPNEMNLGGKISVVQLNYITRNLTRKPNDKSPVFDFLKLIGVNRNDKSFKLNIEPSTLLRGLEFLQNTSIDPENLPGNIAIMGDQDPLIDYQSLRKLIPDLLVVPDAGHHPAPLLQSLAASFQL</sequence>
<dbReference type="AlphaFoldDB" id="A0A7T0G1V8"/>
<dbReference type="Gene3D" id="3.40.50.1820">
    <property type="entry name" value="alpha/beta hydrolase"/>
    <property type="match status" value="1"/>
</dbReference>
<evidence type="ECO:0000313" key="2">
    <source>
        <dbReference type="Proteomes" id="UP000594688"/>
    </source>
</evidence>